<comment type="similarity">
    <text evidence="1">Belongs to the UPF0751 family.</text>
</comment>
<gene>
    <name evidence="2" type="ORF">C7389_101374</name>
</gene>
<dbReference type="Pfam" id="PF10087">
    <property type="entry name" value="DUF2325"/>
    <property type="match status" value="1"/>
</dbReference>
<accession>A0A4R6EFD1</accession>
<sequence>MNALIVGADRLGNIPDVLQQFGISIAAHVSGRDSSHQRRTAPLPSGIQMVILFTDFLGHNVMQRFREAASREGVMFVCCRRSVCALQQALGKRITEDCGACNGNCKSSKRKK</sequence>
<evidence type="ECO:0008006" key="4">
    <source>
        <dbReference type="Google" id="ProtNLM"/>
    </source>
</evidence>
<keyword evidence="3" id="KW-1185">Reference proteome</keyword>
<reference evidence="2 3" key="1">
    <citation type="submission" date="2019-03" db="EMBL/GenBank/DDBJ databases">
        <title>Genomic Encyclopedia of Type Strains, Phase IV (KMG-IV): sequencing the most valuable type-strain genomes for metagenomic binning, comparative biology and taxonomic classification.</title>
        <authorList>
            <person name="Goeker M."/>
        </authorList>
    </citation>
    <scope>NUCLEOTIDE SEQUENCE [LARGE SCALE GENOMIC DNA]</scope>
    <source>
        <strain evidence="2 3">DSM 12121</strain>
    </source>
</reference>
<dbReference type="AlphaFoldDB" id="A0A4R6EFD1"/>
<organism evidence="2 3">
    <name type="scientific">Azoarcus indigens</name>
    <dbReference type="NCBI Taxonomy" id="29545"/>
    <lineage>
        <taxon>Bacteria</taxon>
        <taxon>Pseudomonadati</taxon>
        <taxon>Pseudomonadota</taxon>
        <taxon>Betaproteobacteria</taxon>
        <taxon>Rhodocyclales</taxon>
        <taxon>Zoogloeaceae</taxon>
        <taxon>Azoarcus</taxon>
    </lineage>
</organism>
<dbReference type="RefSeq" id="WP_133587767.1">
    <property type="nucleotide sequence ID" value="NZ_SNVV01000001.1"/>
</dbReference>
<proteinExistence type="inferred from homology"/>
<dbReference type="Proteomes" id="UP000295129">
    <property type="component" value="Unassembled WGS sequence"/>
</dbReference>
<dbReference type="InterPro" id="IPR016772">
    <property type="entry name" value="UCP020408"/>
</dbReference>
<dbReference type="EMBL" id="SNVV01000001">
    <property type="protein sequence ID" value="TDN56992.1"/>
    <property type="molecule type" value="Genomic_DNA"/>
</dbReference>
<dbReference type="PIRSF" id="PIRSF020408">
    <property type="entry name" value="UCP020408"/>
    <property type="match status" value="1"/>
</dbReference>
<evidence type="ECO:0000313" key="2">
    <source>
        <dbReference type="EMBL" id="TDN56992.1"/>
    </source>
</evidence>
<evidence type="ECO:0000256" key="1">
    <source>
        <dbReference type="ARBA" id="ARBA00007189"/>
    </source>
</evidence>
<name>A0A4R6EFD1_9RHOO</name>
<comment type="caution">
    <text evidence="2">The sequence shown here is derived from an EMBL/GenBank/DDBJ whole genome shotgun (WGS) entry which is preliminary data.</text>
</comment>
<evidence type="ECO:0000313" key="3">
    <source>
        <dbReference type="Proteomes" id="UP000295129"/>
    </source>
</evidence>
<protein>
    <recommendedName>
        <fullName evidence="4">DUF2325 domain-containing protein</fullName>
    </recommendedName>
</protein>
<dbReference type="OrthoDB" id="5324142at2"/>